<dbReference type="SMART" id="SM01238">
    <property type="entry name" value="IGR"/>
    <property type="match status" value="1"/>
</dbReference>
<keyword evidence="3" id="KW-1185">Reference proteome</keyword>
<dbReference type="OrthoDB" id="18595at2759"/>
<evidence type="ECO:0000313" key="3">
    <source>
        <dbReference type="Proteomes" id="UP000825935"/>
    </source>
</evidence>
<proteinExistence type="predicted"/>
<evidence type="ECO:0000259" key="1">
    <source>
        <dbReference type="SMART" id="SM01238"/>
    </source>
</evidence>
<dbReference type="AlphaFoldDB" id="A0A8T2T0Y9"/>
<evidence type="ECO:0000313" key="2">
    <source>
        <dbReference type="EMBL" id="KAH7387214.1"/>
    </source>
</evidence>
<feature type="domain" description="Small ribosomal subunit protein mS41 SAM" evidence="1">
    <location>
        <begin position="43"/>
        <end position="102"/>
    </location>
</feature>
<protein>
    <recommendedName>
        <fullName evidence="1">Small ribosomal subunit protein mS41 SAM domain-containing protein</fullName>
    </recommendedName>
</protein>
<comment type="caution">
    <text evidence="2">The sequence shown here is derived from an EMBL/GenBank/DDBJ whole genome shotgun (WGS) entry which is preliminary data.</text>
</comment>
<gene>
    <name evidence="2" type="ORF">KP509_16G011000</name>
</gene>
<reference evidence="2" key="1">
    <citation type="submission" date="2021-08" db="EMBL/GenBank/DDBJ databases">
        <title>WGS assembly of Ceratopteris richardii.</title>
        <authorList>
            <person name="Marchant D.B."/>
            <person name="Chen G."/>
            <person name="Jenkins J."/>
            <person name="Shu S."/>
            <person name="Leebens-Mack J."/>
            <person name="Grimwood J."/>
            <person name="Schmutz J."/>
            <person name="Soltis P."/>
            <person name="Soltis D."/>
            <person name="Chen Z.-H."/>
        </authorList>
    </citation>
    <scope>NUCLEOTIDE SEQUENCE</scope>
    <source>
        <strain evidence="2">Whitten #5841</strain>
        <tissue evidence="2">Leaf</tissue>
    </source>
</reference>
<dbReference type="EMBL" id="CM035421">
    <property type="protein sequence ID" value="KAH7387214.1"/>
    <property type="molecule type" value="Genomic_DNA"/>
</dbReference>
<dbReference type="Pfam" id="PF09597">
    <property type="entry name" value="SAM_Ribosomal_mS41"/>
    <property type="match status" value="1"/>
</dbReference>
<dbReference type="PANTHER" id="PTHR34955">
    <property type="entry name" value="IGR MOTIF PROTEIN"/>
    <property type="match status" value="1"/>
</dbReference>
<dbReference type="OMA" id="GCHRSIF"/>
<name>A0A8T2T0Y9_CERRI</name>
<dbReference type="Proteomes" id="UP000825935">
    <property type="component" value="Chromosome 16"/>
</dbReference>
<organism evidence="2 3">
    <name type="scientific">Ceratopteris richardii</name>
    <name type="common">Triangle waterfern</name>
    <dbReference type="NCBI Taxonomy" id="49495"/>
    <lineage>
        <taxon>Eukaryota</taxon>
        <taxon>Viridiplantae</taxon>
        <taxon>Streptophyta</taxon>
        <taxon>Embryophyta</taxon>
        <taxon>Tracheophyta</taxon>
        <taxon>Polypodiopsida</taxon>
        <taxon>Polypodiidae</taxon>
        <taxon>Polypodiales</taxon>
        <taxon>Pteridineae</taxon>
        <taxon>Pteridaceae</taxon>
        <taxon>Parkerioideae</taxon>
        <taxon>Ceratopteris</taxon>
    </lineage>
</organism>
<dbReference type="InterPro" id="IPR019083">
    <property type="entry name" value="SAM_Ribosomal_mS41"/>
</dbReference>
<dbReference type="PANTHER" id="PTHR34955:SF2">
    <property type="entry name" value="IGR MOTIF PROTEIN"/>
    <property type="match status" value="1"/>
</dbReference>
<sequence>MASRYIFRGCHRSIFARFCSTSAEDAAAVESVSERAGAAGISVVDFLKSMGHGVENHAEKIAKKIESLDELLAVRRMQLKKIEIPCKQRKMIMRYTEKYRQNIWRPKIMESS</sequence>
<accession>A0A8T2T0Y9</accession>